<accession>A0A834I5P4</accession>
<organism evidence="1 2">
    <name type="scientific">Rhynchophorus ferrugineus</name>
    <name type="common">Red palm weevil</name>
    <name type="synonym">Curculio ferrugineus</name>
    <dbReference type="NCBI Taxonomy" id="354439"/>
    <lineage>
        <taxon>Eukaryota</taxon>
        <taxon>Metazoa</taxon>
        <taxon>Ecdysozoa</taxon>
        <taxon>Arthropoda</taxon>
        <taxon>Hexapoda</taxon>
        <taxon>Insecta</taxon>
        <taxon>Pterygota</taxon>
        <taxon>Neoptera</taxon>
        <taxon>Endopterygota</taxon>
        <taxon>Coleoptera</taxon>
        <taxon>Polyphaga</taxon>
        <taxon>Cucujiformia</taxon>
        <taxon>Curculionidae</taxon>
        <taxon>Dryophthorinae</taxon>
        <taxon>Rhynchophorus</taxon>
    </lineage>
</organism>
<comment type="caution">
    <text evidence="1">The sequence shown here is derived from an EMBL/GenBank/DDBJ whole genome shotgun (WGS) entry which is preliminary data.</text>
</comment>
<dbReference type="AlphaFoldDB" id="A0A834I5P4"/>
<dbReference type="EMBL" id="JAACXV010013747">
    <property type="protein sequence ID" value="KAF7272553.1"/>
    <property type="molecule type" value="Genomic_DNA"/>
</dbReference>
<protein>
    <submittedName>
        <fullName evidence="1">Uncharacterized protein</fullName>
    </submittedName>
</protein>
<dbReference type="Proteomes" id="UP000625711">
    <property type="component" value="Unassembled WGS sequence"/>
</dbReference>
<evidence type="ECO:0000313" key="2">
    <source>
        <dbReference type="Proteomes" id="UP000625711"/>
    </source>
</evidence>
<evidence type="ECO:0000313" key="1">
    <source>
        <dbReference type="EMBL" id="KAF7272553.1"/>
    </source>
</evidence>
<gene>
    <name evidence="1" type="ORF">GWI33_014672</name>
</gene>
<reference evidence="1" key="1">
    <citation type="submission" date="2020-08" db="EMBL/GenBank/DDBJ databases">
        <title>Genome sequencing and assembly of the red palm weevil Rhynchophorus ferrugineus.</title>
        <authorList>
            <person name="Dias G.B."/>
            <person name="Bergman C.M."/>
            <person name="Manee M."/>
        </authorList>
    </citation>
    <scope>NUCLEOTIDE SEQUENCE</scope>
    <source>
        <strain evidence="1">AA-2017</strain>
        <tissue evidence="1">Whole larva</tissue>
    </source>
</reference>
<name>A0A834I5P4_RHYFE</name>
<sequence length="79" mass="8935">MEGCRDFLLDGLNRWEENDLRKLLFKENSQLVCAGPPVFTIQSNITSKSILQSAQLVIILVGLPYAYMDIINPFCKTSN</sequence>
<keyword evidence="2" id="KW-1185">Reference proteome</keyword>
<proteinExistence type="predicted"/>